<evidence type="ECO:0000313" key="4">
    <source>
        <dbReference type="Proteomes" id="UP000796104"/>
    </source>
</evidence>
<keyword evidence="1" id="KW-0472">Membrane</keyword>
<keyword evidence="1" id="KW-0812">Transmembrane</keyword>
<feature type="chain" id="PRO_5043702010" description="Phage coat protein" evidence="2">
    <location>
        <begin position="27"/>
        <end position="78"/>
    </location>
</feature>
<gene>
    <name evidence="3" type="ORF">CF123_09445</name>
</gene>
<reference evidence="3" key="1">
    <citation type="submission" date="2017-10" db="EMBL/GenBank/DDBJ databases">
        <authorList>
            <person name="Colston S.M."/>
            <person name="Graf J."/>
        </authorList>
    </citation>
    <scope>NUCLEOTIDE SEQUENCE</scope>
    <source>
        <strain evidence="3">BAQ071013-135</strain>
    </source>
</reference>
<organism evidence="3 4">
    <name type="scientific">Aeromonas veronii</name>
    <dbReference type="NCBI Taxonomy" id="654"/>
    <lineage>
        <taxon>Bacteria</taxon>
        <taxon>Pseudomonadati</taxon>
        <taxon>Pseudomonadota</taxon>
        <taxon>Gammaproteobacteria</taxon>
        <taxon>Aeromonadales</taxon>
        <taxon>Aeromonadaceae</taxon>
        <taxon>Aeromonas</taxon>
    </lineage>
</organism>
<protein>
    <recommendedName>
        <fullName evidence="5">Phage coat protein</fullName>
    </recommendedName>
</protein>
<name>A0AAX2UTX1_AERVE</name>
<evidence type="ECO:0000313" key="3">
    <source>
        <dbReference type="EMBL" id="TND54339.1"/>
    </source>
</evidence>
<evidence type="ECO:0000256" key="1">
    <source>
        <dbReference type="SAM" id="Phobius"/>
    </source>
</evidence>
<keyword evidence="1" id="KW-1133">Transmembrane helix</keyword>
<sequence>MKNMIRNAPKMTIIASMLLAAGAAHAAGEGLDVTGVQTAVLAAVTALLGFVAAVGLAKAGLAAAIWGWRKIQGLAGSK</sequence>
<proteinExistence type="predicted"/>
<evidence type="ECO:0008006" key="5">
    <source>
        <dbReference type="Google" id="ProtNLM"/>
    </source>
</evidence>
<evidence type="ECO:0000256" key="2">
    <source>
        <dbReference type="SAM" id="SignalP"/>
    </source>
</evidence>
<reference evidence="3" key="2">
    <citation type="journal article" date="2019" name="PLoS ONE">
        <title>Identification and characterization of putative Aeromonas spp. T3SS effectors.</title>
        <authorList>
            <person name="Rangel L.T."/>
            <person name="Marden J."/>
            <person name="Colston S."/>
            <person name="Setubal J.C."/>
            <person name="Graf J."/>
            <person name="Gogarten J.P."/>
        </authorList>
    </citation>
    <scope>NUCLEOTIDE SEQUENCE</scope>
    <source>
        <strain evidence="3">BAQ071013-135</strain>
    </source>
</reference>
<dbReference type="RefSeq" id="WP_040065549.1">
    <property type="nucleotide sequence ID" value="NZ_CAWORL010000003.1"/>
</dbReference>
<feature type="transmembrane region" description="Helical" evidence="1">
    <location>
        <begin position="42"/>
        <end position="68"/>
    </location>
</feature>
<accession>A0AAX2UTX1</accession>
<dbReference type="AlphaFoldDB" id="A0AAX2UTX1"/>
<dbReference type="Proteomes" id="UP000796104">
    <property type="component" value="Unassembled WGS sequence"/>
</dbReference>
<keyword evidence="2" id="KW-0732">Signal</keyword>
<feature type="signal peptide" evidence="2">
    <location>
        <begin position="1"/>
        <end position="26"/>
    </location>
</feature>
<dbReference type="EMBL" id="PDXJ01000011">
    <property type="protein sequence ID" value="TND54339.1"/>
    <property type="molecule type" value="Genomic_DNA"/>
</dbReference>
<comment type="caution">
    <text evidence="3">The sequence shown here is derived from an EMBL/GenBank/DDBJ whole genome shotgun (WGS) entry which is preliminary data.</text>
</comment>